<dbReference type="OrthoDB" id="4846757at2"/>
<reference evidence="2 3" key="1">
    <citation type="journal article" date="2013" name="Genome Announc.">
        <title>Complete genome sequence of Myxococcus stipitatus strain DSM 14675, a fruiting myxobacterium.</title>
        <authorList>
            <person name="Huntley S."/>
            <person name="Kneip S."/>
            <person name="Treuner-Lange A."/>
            <person name="Sogaard-Andersen L."/>
        </authorList>
    </citation>
    <scope>NUCLEOTIDE SEQUENCE [LARGE SCALE GENOMIC DNA]</scope>
    <source>
        <strain evidence="3">DSM 14675 / JCM 12634 / Mx s8</strain>
    </source>
</reference>
<dbReference type="PATRIC" id="fig|1278073.3.peg.5817"/>
<dbReference type="AlphaFoldDB" id="L7UHI2"/>
<organism evidence="2 3">
    <name type="scientific">Myxococcus stipitatus (strain DSM 14675 / JCM 12634 / Mx s8)</name>
    <dbReference type="NCBI Taxonomy" id="1278073"/>
    <lineage>
        <taxon>Bacteria</taxon>
        <taxon>Pseudomonadati</taxon>
        <taxon>Myxococcota</taxon>
        <taxon>Myxococcia</taxon>
        <taxon>Myxococcales</taxon>
        <taxon>Cystobacterineae</taxon>
        <taxon>Myxococcaceae</taxon>
        <taxon>Myxococcus</taxon>
    </lineage>
</organism>
<dbReference type="EMBL" id="CP004025">
    <property type="protein sequence ID" value="AGC47012.1"/>
    <property type="molecule type" value="Genomic_DNA"/>
</dbReference>
<evidence type="ECO:0000313" key="2">
    <source>
        <dbReference type="EMBL" id="AGC47012.1"/>
    </source>
</evidence>
<protein>
    <submittedName>
        <fullName evidence="2">Uncharacterized protein</fullName>
    </submittedName>
</protein>
<dbReference type="KEGG" id="msd:MYSTI_05736"/>
<keyword evidence="3" id="KW-1185">Reference proteome</keyword>
<feature type="compositionally biased region" description="Gly residues" evidence="1">
    <location>
        <begin position="1"/>
        <end position="10"/>
    </location>
</feature>
<dbReference type="STRING" id="1278073.MYSTI_05736"/>
<dbReference type="HOGENOM" id="CLU_437947_0_0_7"/>
<name>L7UHI2_MYXSD</name>
<evidence type="ECO:0000256" key="1">
    <source>
        <dbReference type="SAM" id="MobiDB-lite"/>
    </source>
</evidence>
<dbReference type="Proteomes" id="UP000011131">
    <property type="component" value="Chromosome"/>
</dbReference>
<feature type="compositionally biased region" description="Low complexity" evidence="1">
    <location>
        <begin position="338"/>
        <end position="350"/>
    </location>
</feature>
<feature type="region of interest" description="Disordered" evidence="1">
    <location>
        <begin position="1"/>
        <end position="72"/>
    </location>
</feature>
<accession>L7UHI2</accession>
<evidence type="ECO:0000313" key="3">
    <source>
        <dbReference type="Proteomes" id="UP000011131"/>
    </source>
</evidence>
<proteinExistence type="predicted"/>
<feature type="region of interest" description="Disordered" evidence="1">
    <location>
        <begin position="331"/>
        <end position="350"/>
    </location>
</feature>
<gene>
    <name evidence="2" type="ordered locus">MYSTI_05736</name>
</gene>
<sequence length="630" mass="65924">MSMRGLGDGGAAHVRRRQAEATQRGTAETRQDDASAARPARGFSSTSSFDNKATKPGGRLDGQAPASSLLTENSKDATVNCLDRAADWVSKASPELRGRSELVFLEDTRGGAEGQAGHVVVRQGERVFDPSSGKSYSDMQTYLKEQSQYQEVGALSGNTAAKVFATEPGSAERAQVLAQAKLSPGLQQMMLADSTPIDAAVASSSGPVHNVSVPYQQGPVTVEISSSLSKDVKREDGYVTFNVEAEVAATVTGEVELKLARVGASASVGVTGGATMSYEVKMKEEDFAKLERGEIPPPHPLREESIPDGATIEVETGQFAGVTSTLELSSGKNSKVDGALGTTSTETAGTGTSIEVSRTGDLLTVTEGPTEFINQDAALTLGNDWVSASFGSSTSLKEYSLRSAQFDLSNDSGKAAYESFSKGNGMPEKDGPGVSNTLRQDKLSWEGAFSKFSLTVEPFPSFESEGVKDATEFVVTHNSDGTKTLTASASFGDGDHPELNYTAKYDQDGKLVPGSDSMSLVFDTTDDSARECLVRAFTGDAALAAAARENDNPLTLKLSASDIQAIQSRTGNDSSSKLGSLLQGYDGSPASHSLAMLNLARGIGGEVDVAKEFWNLVTTSGGSPLSGTVV</sequence>